<evidence type="ECO:0000256" key="1">
    <source>
        <dbReference type="SAM" id="MobiDB-lite"/>
    </source>
</evidence>
<accession>A0ABV0ZLK6</accession>
<keyword evidence="3" id="KW-1185">Reference proteome</keyword>
<feature type="region of interest" description="Disordered" evidence="1">
    <location>
        <begin position="1"/>
        <end position="26"/>
    </location>
</feature>
<sequence length="68" mass="7893">MNTPSSRRGRRTCSRPGRRPGSFFFQQQEEDHSFTLKAELTPHRAGELLQTDLQHALQKNTSKPDQRQ</sequence>
<proteinExistence type="predicted"/>
<reference evidence="2 3" key="1">
    <citation type="submission" date="2021-06" db="EMBL/GenBank/DDBJ databases">
        <authorList>
            <person name="Palmer J.M."/>
        </authorList>
    </citation>
    <scope>NUCLEOTIDE SEQUENCE [LARGE SCALE GENOMIC DNA]</scope>
    <source>
        <strain evidence="2 3">AS_MEX2019</strain>
        <tissue evidence="2">Muscle</tissue>
    </source>
</reference>
<organism evidence="2 3">
    <name type="scientific">Ameca splendens</name>
    <dbReference type="NCBI Taxonomy" id="208324"/>
    <lineage>
        <taxon>Eukaryota</taxon>
        <taxon>Metazoa</taxon>
        <taxon>Chordata</taxon>
        <taxon>Craniata</taxon>
        <taxon>Vertebrata</taxon>
        <taxon>Euteleostomi</taxon>
        <taxon>Actinopterygii</taxon>
        <taxon>Neopterygii</taxon>
        <taxon>Teleostei</taxon>
        <taxon>Neoteleostei</taxon>
        <taxon>Acanthomorphata</taxon>
        <taxon>Ovalentaria</taxon>
        <taxon>Atherinomorphae</taxon>
        <taxon>Cyprinodontiformes</taxon>
        <taxon>Goodeidae</taxon>
        <taxon>Ameca</taxon>
    </lineage>
</organism>
<gene>
    <name evidence="2" type="ORF">AMECASPLE_014811</name>
</gene>
<comment type="caution">
    <text evidence="2">The sequence shown here is derived from an EMBL/GenBank/DDBJ whole genome shotgun (WGS) entry which is preliminary data.</text>
</comment>
<feature type="compositionally biased region" description="Basic residues" evidence="1">
    <location>
        <begin position="7"/>
        <end position="18"/>
    </location>
</feature>
<evidence type="ECO:0000313" key="2">
    <source>
        <dbReference type="EMBL" id="MEQ2307109.1"/>
    </source>
</evidence>
<evidence type="ECO:0000313" key="3">
    <source>
        <dbReference type="Proteomes" id="UP001469553"/>
    </source>
</evidence>
<name>A0ABV0ZLK6_9TELE</name>
<dbReference type="EMBL" id="JAHRIP010066850">
    <property type="protein sequence ID" value="MEQ2307109.1"/>
    <property type="molecule type" value="Genomic_DNA"/>
</dbReference>
<protein>
    <submittedName>
        <fullName evidence="2">Uncharacterized protein</fullName>
    </submittedName>
</protein>
<dbReference type="Proteomes" id="UP001469553">
    <property type="component" value="Unassembled WGS sequence"/>
</dbReference>